<evidence type="ECO:0000256" key="3">
    <source>
        <dbReference type="ARBA" id="ARBA00022490"/>
    </source>
</evidence>
<feature type="region of interest" description="Disordered" evidence="4">
    <location>
        <begin position="1"/>
        <end position="20"/>
    </location>
</feature>
<dbReference type="PANTHER" id="PTHR16181">
    <property type="entry name" value="PROTEIN FAM83A-RELATED"/>
    <property type="match status" value="1"/>
</dbReference>
<dbReference type="PANTHER" id="PTHR16181:SF29">
    <property type="entry name" value="PROTEIN FAM83A-RELATED"/>
    <property type="match status" value="1"/>
</dbReference>
<comment type="caution">
    <text evidence="6">The sequence shown here is derived from an EMBL/GenBank/DDBJ whole genome shotgun (WGS) entry which is preliminary data.</text>
</comment>
<dbReference type="GO" id="GO:0032006">
    <property type="term" value="P:regulation of TOR signaling"/>
    <property type="evidence" value="ECO:0007669"/>
    <property type="project" value="TreeGrafter"/>
</dbReference>
<gene>
    <name evidence="6" type="ORF">FQA47_010309</name>
</gene>
<keyword evidence="3" id="KW-0963">Cytoplasm</keyword>
<feature type="region of interest" description="Disordered" evidence="4">
    <location>
        <begin position="494"/>
        <end position="522"/>
    </location>
</feature>
<feature type="domain" description="Scaffolding anchor of CK1" evidence="5">
    <location>
        <begin position="31"/>
        <end position="285"/>
    </location>
</feature>
<dbReference type="FunFam" id="3.30.870.10:FF:000004">
    <property type="entry name" value="protein FAM83H isoform X2"/>
    <property type="match status" value="1"/>
</dbReference>
<reference evidence="6" key="1">
    <citation type="journal article" name="BMC Genomics">
        <title>Long-read sequencing and de novo genome assembly of marine medaka (Oryzias melastigma).</title>
        <authorList>
            <person name="Liang P."/>
            <person name="Saqib H.S.A."/>
            <person name="Ni X."/>
            <person name="Shen Y."/>
        </authorList>
    </citation>
    <scope>NUCLEOTIDE SEQUENCE</scope>
    <source>
        <strain evidence="6">Bigg-433</strain>
    </source>
</reference>
<evidence type="ECO:0000256" key="2">
    <source>
        <dbReference type="ARBA" id="ARBA00006937"/>
    </source>
</evidence>
<evidence type="ECO:0000256" key="1">
    <source>
        <dbReference type="ARBA" id="ARBA00004496"/>
    </source>
</evidence>
<evidence type="ECO:0000313" key="7">
    <source>
        <dbReference type="Proteomes" id="UP000646548"/>
    </source>
</evidence>
<dbReference type="Proteomes" id="UP000646548">
    <property type="component" value="Unassembled WGS sequence"/>
</dbReference>
<name>A0A834F2R1_ORYME</name>
<dbReference type="Pfam" id="PF07894">
    <property type="entry name" value="SACK1"/>
    <property type="match status" value="1"/>
</dbReference>
<sequence length="522" mass="57740">MALSQIIDDSPLRLGPNHAKNDGPNLQELYCHGGLENFQEFLKRERIPNFLSDNEIQAIRSAAVPPRCVSLHGDEPALEQSLSSSMDCSSVTYFPEVSDVEPPLLEIGWPAFTAGSYRGVTRAVAHFQPGYGENIYSCKEAARRMIRSAREVIAVVTDALTDLDIFKDLQEACTARRVPVYILLDQSCAPAFLKMCRNLGIRLDDLHLMRVRTITGTTYYMRSGARITGEVHERFMLIDGNRVATGSYRFNWSDGKLNSSNLIELSGQITEKFDEQFRILYAQSLPVNNRGHLSFCGSSLSEPLLIKPSVASSPHVVRDRHAEPVCVTSTPSRKPRTPAPQPQFDGSSPDHGKTGTAASESVDGDWKQQMQEKILAGCTTQPFPANLISCHASTQTSQSVTDSDTQTDLQLAQQTPASTAPVHNSSSGPVPATQAAPDTTLKDCFLELTKERRYHYSAIRSKLEHMVTALSQRPELADVTNLTQGLDARRQRIHKERLQEPNPRLPVDSMGTGTWPRARCAH</sequence>
<dbReference type="GO" id="GO:1902480">
    <property type="term" value="P:protein localization to mitotic spindle"/>
    <property type="evidence" value="ECO:0007669"/>
    <property type="project" value="TreeGrafter"/>
</dbReference>
<feature type="region of interest" description="Disordered" evidence="4">
    <location>
        <begin position="311"/>
        <end position="366"/>
    </location>
</feature>
<evidence type="ECO:0000313" key="6">
    <source>
        <dbReference type="EMBL" id="KAF6722765.1"/>
    </source>
</evidence>
<evidence type="ECO:0000256" key="4">
    <source>
        <dbReference type="SAM" id="MobiDB-lite"/>
    </source>
</evidence>
<evidence type="ECO:0000259" key="5">
    <source>
        <dbReference type="Pfam" id="PF07894"/>
    </source>
</evidence>
<accession>A0A834F2R1</accession>
<proteinExistence type="inferred from homology"/>
<dbReference type="Gene3D" id="3.30.870.10">
    <property type="entry name" value="Endonuclease Chain A"/>
    <property type="match status" value="1"/>
</dbReference>
<dbReference type="GO" id="GO:0007165">
    <property type="term" value="P:signal transduction"/>
    <property type="evidence" value="ECO:0007669"/>
    <property type="project" value="TreeGrafter"/>
</dbReference>
<dbReference type="InterPro" id="IPR050944">
    <property type="entry name" value="FAM83"/>
</dbReference>
<dbReference type="SUPFAM" id="SSF56024">
    <property type="entry name" value="Phospholipase D/nuclease"/>
    <property type="match status" value="1"/>
</dbReference>
<organism evidence="6 7">
    <name type="scientific">Oryzias melastigma</name>
    <name type="common">Marine medaka</name>
    <dbReference type="NCBI Taxonomy" id="30732"/>
    <lineage>
        <taxon>Eukaryota</taxon>
        <taxon>Metazoa</taxon>
        <taxon>Chordata</taxon>
        <taxon>Craniata</taxon>
        <taxon>Vertebrata</taxon>
        <taxon>Euteleostomi</taxon>
        <taxon>Actinopterygii</taxon>
        <taxon>Neopterygii</taxon>
        <taxon>Teleostei</taxon>
        <taxon>Neoteleostei</taxon>
        <taxon>Acanthomorphata</taxon>
        <taxon>Ovalentaria</taxon>
        <taxon>Atherinomorphae</taxon>
        <taxon>Beloniformes</taxon>
        <taxon>Adrianichthyidae</taxon>
        <taxon>Oryziinae</taxon>
        <taxon>Oryzias</taxon>
    </lineage>
</organism>
<dbReference type="GO" id="GO:0019901">
    <property type="term" value="F:protein kinase binding"/>
    <property type="evidence" value="ECO:0007669"/>
    <property type="project" value="TreeGrafter"/>
</dbReference>
<dbReference type="GO" id="GO:0005829">
    <property type="term" value="C:cytosol"/>
    <property type="evidence" value="ECO:0007669"/>
    <property type="project" value="TreeGrafter"/>
</dbReference>
<dbReference type="GO" id="GO:1902808">
    <property type="term" value="P:positive regulation of cell cycle G1/S phase transition"/>
    <property type="evidence" value="ECO:0007669"/>
    <property type="project" value="TreeGrafter"/>
</dbReference>
<dbReference type="InterPro" id="IPR012461">
    <property type="entry name" value="SACK1"/>
</dbReference>
<dbReference type="GO" id="GO:0070372">
    <property type="term" value="P:regulation of ERK1 and ERK2 cascade"/>
    <property type="evidence" value="ECO:0007669"/>
    <property type="project" value="TreeGrafter"/>
</dbReference>
<dbReference type="EMBL" id="WKFB01000448">
    <property type="protein sequence ID" value="KAF6722765.1"/>
    <property type="molecule type" value="Genomic_DNA"/>
</dbReference>
<comment type="subcellular location">
    <subcellularLocation>
        <location evidence="1">Cytoplasm</location>
    </subcellularLocation>
</comment>
<protein>
    <submittedName>
        <fullName evidence="6">Protein FAM83D</fullName>
    </submittedName>
</protein>
<feature type="compositionally biased region" description="Polar residues" evidence="4">
    <location>
        <begin position="416"/>
        <end position="428"/>
    </location>
</feature>
<comment type="similarity">
    <text evidence="2">Belongs to the FAM83 family.</text>
</comment>
<dbReference type="GO" id="GO:0097431">
    <property type="term" value="C:mitotic spindle pole"/>
    <property type="evidence" value="ECO:0007669"/>
    <property type="project" value="TreeGrafter"/>
</dbReference>
<dbReference type="AlphaFoldDB" id="A0A834F2R1"/>
<feature type="compositionally biased region" description="Low complexity" evidence="4">
    <location>
        <begin position="398"/>
        <end position="415"/>
    </location>
</feature>
<feature type="region of interest" description="Disordered" evidence="4">
    <location>
        <begin position="398"/>
        <end position="436"/>
    </location>
</feature>